<feature type="domain" description="F-box" evidence="1">
    <location>
        <begin position="1"/>
        <end position="47"/>
    </location>
</feature>
<dbReference type="SMART" id="SM00256">
    <property type="entry name" value="FBOX"/>
    <property type="match status" value="1"/>
</dbReference>
<gene>
    <name evidence="2" type="ORF">ERUC_LOCUS11639</name>
</gene>
<proteinExistence type="predicted"/>
<dbReference type="Pfam" id="PF25210">
    <property type="entry name" value="Kelch_FKB95"/>
    <property type="match status" value="1"/>
</dbReference>
<protein>
    <recommendedName>
        <fullName evidence="1">F-box domain-containing protein</fullName>
    </recommendedName>
</protein>
<dbReference type="InterPro" id="IPR050354">
    <property type="entry name" value="F-box/kelch-repeat_ARATH"/>
</dbReference>
<dbReference type="InterPro" id="IPR015915">
    <property type="entry name" value="Kelch-typ_b-propeller"/>
</dbReference>
<dbReference type="SMART" id="SM00612">
    <property type="entry name" value="Kelch"/>
    <property type="match status" value="1"/>
</dbReference>
<evidence type="ECO:0000313" key="3">
    <source>
        <dbReference type="Proteomes" id="UP001642260"/>
    </source>
</evidence>
<dbReference type="EMBL" id="CAKOAT010110710">
    <property type="protein sequence ID" value="CAH8329550.1"/>
    <property type="molecule type" value="Genomic_DNA"/>
</dbReference>
<evidence type="ECO:0000259" key="1">
    <source>
        <dbReference type="PROSITE" id="PS50181"/>
    </source>
</evidence>
<organism evidence="2 3">
    <name type="scientific">Eruca vesicaria subsp. sativa</name>
    <name type="common">Garden rocket</name>
    <name type="synonym">Eruca sativa</name>
    <dbReference type="NCBI Taxonomy" id="29727"/>
    <lineage>
        <taxon>Eukaryota</taxon>
        <taxon>Viridiplantae</taxon>
        <taxon>Streptophyta</taxon>
        <taxon>Embryophyta</taxon>
        <taxon>Tracheophyta</taxon>
        <taxon>Spermatophyta</taxon>
        <taxon>Magnoliopsida</taxon>
        <taxon>eudicotyledons</taxon>
        <taxon>Gunneridae</taxon>
        <taxon>Pentapetalae</taxon>
        <taxon>rosids</taxon>
        <taxon>malvids</taxon>
        <taxon>Brassicales</taxon>
        <taxon>Brassicaceae</taxon>
        <taxon>Brassiceae</taxon>
        <taxon>Eruca</taxon>
    </lineage>
</organism>
<reference evidence="2 3" key="1">
    <citation type="submission" date="2022-03" db="EMBL/GenBank/DDBJ databases">
        <authorList>
            <person name="Macdonald S."/>
            <person name="Ahmed S."/>
            <person name="Newling K."/>
        </authorList>
    </citation>
    <scope>NUCLEOTIDE SEQUENCE [LARGE SCALE GENOMIC DNA]</scope>
</reference>
<dbReference type="InterPro" id="IPR006652">
    <property type="entry name" value="Kelch_1"/>
</dbReference>
<dbReference type="SUPFAM" id="SSF117281">
    <property type="entry name" value="Kelch motif"/>
    <property type="match status" value="1"/>
</dbReference>
<dbReference type="PROSITE" id="PS50181">
    <property type="entry name" value="FBOX"/>
    <property type="match status" value="1"/>
</dbReference>
<evidence type="ECO:0000313" key="2">
    <source>
        <dbReference type="EMBL" id="CAH8329550.1"/>
    </source>
</evidence>
<dbReference type="PANTHER" id="PTHR24414:SF113">
    <property type="entry name" value="GENOME ASSEMBLY, CHROMOSOME: A03"/>
    <property type="match status" value="1"/>
</dbReference>
<dbReference type="Proteomes" id="UP001642260">
    <property type="component" value="Unassembled WGS sequence"/>
</dbReference>
<dbReference type="InterPro" id="IPR036047">
    <property type="entry name" value="F-box-like_dom_sf"/>
</dbReference>
<dbReference type="AlphaFoldDB" id="A0ABC8JRX7"/>
<dbReference type="InterPro" id="IPR001810">
    <property type="entry name" value="F-box_dom"/>
</dbReference>
<dbReference type="Gene3D" id="2.120.10.80">
    <property type="entry name" value="Kelch-type beta propeller"/>
    <property type="match status" value="1"/>
</dbReference>
<dbReference type="InterPro" id="IPR057499">
    <property type="entry name" value="Kelch_FKB95"/>
</dbReference>
<dbReference type="CDD" id="cd22152">
    <property type="entry name" value="F-box_AtAFR-like"/>
    <property type="match status" value="1"/>
</dbReference>
<dbReference type="SUPFAM" id="SSF81383">
    <property type="entry name" value="F-box domain"/>
    <property type="match status" value="1"/>
</dbReference>
<accession>A0ABC8JRX7</accession>
<sequence>MISFSSLPDEIIVNCLARVSKSQYLSLSTVSKSFHTLLSSPEIYAARSQVGATEPRLYLRSHRWYNLTSLGNSDNDDDGIISEIKITRELSLVPVRLRLLSSCGRLREASFLAVGSDIYQFGGINKKKGKRSRSVRMLDCRSHMQRRAPKMRVAREGAKACVLDGNIYVMGGGCRKNKESWGEVFDVKTQTWNKELLPSPSASGEEDEFDCNFEVLVLGEKIYVITEHNKYVFDPKEGRWLMLDMGFVDLKRIVKIGTVWCVVDNLLFLEFCDDSLRWYDMSSGKWLMVEGLTDLLYTKVECHYRMVQLVNYGGKLVIVWVVLPDFVYKQLIPEERIWFAVIRLEKHLTSSGLVIWGEIEQLNYLVHGSCNPLTCLTVSL</sequence>
<name>A0ABC8JRX7_ERUVS</name>
<comment type="caution">
    <text evidence="2">The sequence shown here is derived from an EMBL/GenBank/DDBJ whole genome shotgun (WGS) entry which is preliminary data.</text>
</comment>
<dbReference type="PANTHER" id="PTHR24414">
    <property type="entry name" value="F-BOX/KELCH-REPEAT PROTEIN SKIP4"/>
    <property type="match status" value="1"/>
</dbReference>
<dbReference type="Pfam" id="PF00646">
    <property type="entry name" value="F-box"/>
    <property type="match status" value="1"/>
</dbReference>
<keyword evidence="3" id="KW-1185">Reference proteome</keyword>